<keyword evidence="2" id="KW-0732">Signal</keyword>
<dbReference type="RefSeq" id="XP_020432396.1">
    <property type="nucleotide sequence ID" value="XM_020577948.1"/>
</dbReference>
<feature type="chain" id="PRO_5003041139" evidence="2">
    <location>
        <begin position="20"/>
        <end position="257"/>
    </location>
</feature>
<comment type="caution">
    <text evidence="3">The sequence shown here is derived from an EMBL/GenBank/DDBJ whole genome shotgun (WGS) entry which is preliminary data.</text>
</comment>
<evidence type="ECO:0000313" key="4">
    <source>
        <dbReference type="Proteomes" id="UP000001396"/>
    </source>
</evidence>
<proteinExistence type="predicted"/>
<evidence type="ECO:0000313" key="3">
    <source>
        <dbReference type="EMBL" id="EFA80276.1"/>
    </source>
</evidence>
<feature type="signal peptide" evidence="2">
    <location>
        <begin position="1"/>
        <end position="19"/>
    </location>
</feature>
<dbReference type="InParanoid" id="D3BEE5"/>
<keyword evidence="1" id="KW-0812">Transmembrane</keyword>
<name>D3BEE5_HETP5</name>
<dbReference type="AlphaFoldDB" id="D3BEE5"/>
<feature type="transmembrane region" description="Helical" evidence="1">
    <location>
        <begin position="175"/>
        <end position="200"/>
    </location>
</feature>
<evidence type="ECO:0000256" key="2">
    <source>
        <dbReference type="SAM" id="SignalP"/>
    </source>
</evidence>
<keyword evidence="1" id="KW-1133">Transmembrane helix</keyword>
<gene>
    <name evidence="3" type="ORF">PPL_07103</name>
</gene>
<accession>D3BEE5</accession>
<dbReference type="EMBL" id="ADBJ01000031">
    <property type="protein sequence ID" value="EFA80276.1"/>
    <property type="molecule type" value="Genomic_DNA"/>
</dbReference>
<dbReference type="GeneID" id="31362584"/>
<sequence>MELLWILPLIVGAVLWAAADVISDGVIGESHAGPTSGSNKKTAALDDPEIALDLLSDQQGDARAKLEKDGATEVAESEIKLTGEQDALLSGIVMFMIGVLMHYYYGSDQVFAFMNIDHQQRLNDGITMIASSTVYWSCLISGIFQAFSLIYLLKAFESSSSTVIVPLIQLNSVKFILLSALGELFSLSGYFFVSISYHLYYNSGVVSATEGALNQLFNLILAIILKKFFNFGRDVKRIKEKLYSCIIVTIGLVLTST</sequence>
<feature type="transmembrane region" description="Helical" evidence="1">
    <location>
        <begin position="87"/>
        <end position="105"/>
    </location>
</feature>
<keyword evidence="1" id="KW-0472">Membrane</keyword>
<dbReference type="FunCoup" id="D3BEE5">
    <property type="interactions" value="1"/>
</dbReference>
<evidence type="ECO:0000256" key="1">
    <source>
        <dbReference type="SAM" id="Phobius"/>
    </source>
</evidence>
<feature type="transmembrane region" description="Helical" evidence="1">
    <location>
        <begin position="212"/>
        <end position="229"/>
    </location>
</feature>
<keyword evidence="4" id="KW-1185">Reference proteome</keyword>
<organism evidence="3 4">
    <name type="scientific">Heterostelium pallidum (strain ATCC 26659 / Pp 5 / PN500)</name>
    <name type="common">Cellular slime mold</name>
    <name type="synonym">Polysphondylium pallidum</name>
    <dbReference type="NCBI Taxonomy" id="670386"/>
    <lineage>
        <taxon>Eukaryota</taxon>
        <taxon>Amoebozoa</taxon>
        <taxon>Evosea</taxon>
        <taxon>Eumycetozoa</taxon>
        <taxon>Dictyostelia</taxon>
        <taxon>Acytosteliales</taxon>
        <taxon>Acytosteliaceae</taxon>
        <taxon>Heterostelium</taxon>
    </lineage>
</organism>
<reference evidence="3 4" key="1">
    <citation type="journal article" date="2011" name="Genome Res.">
        <title>Phylogeny-wide analysis of social amoeba genomes highlights ancient origins for complex intercellular communication.</title>
        <authorList>
            <person name="Heidel A.J."/>
            <person name="Lawal H.M."/>
            <person name="Felder M."/>
            <person name="Schilde C."/>
            <person name="Helps N.R."/>
            <person name="Tunggal B."/>
            <person name="Rivero F."/>
            <person name="John U."/>
            <person name="Schleicher M."/>
            <person name="Eichinger L."/>
            <person name="Platzer M."/>
            <person name="Noegel A.A."/>
            <person name="Schaap P."/>
            <person name="Gloeckner G."/>
        </authorList>
    </citation>
    <scope>NUCLEOTIDE SEQUENCE [LARGE SCALE GENOMIC DNA]</scope>
    <source>
        <strain evidence="4">ATCC 26659 / Pp 5 / PN500</strain>
    </source>
</reference>
<feature type="transmembrane region" description="Helical" evidence="1">
    <location>
        <begin position="126"/>
        <end position="144"/>
    </location>
</feature>
<protein>
    <submittedName>
        <fullName evidence="3">Uncharacterized protein</fullName>
    </submittedName>
</protein>
<dbReference type="Proteomes" id="UP000001396">
    <property type="component" value="Unassembled WGS sequence"/>
</dbReference>